<dbReference type="Gene3D" id="3.30.420.10">
    <property type="entry name" value="Ribonuclease H-like superfamily/Ribonuclease H"/>
    <property type="match status" value="2"/>
</dbReference>
<name>A0A836F8J0_9HYME</name>
<evidence type="ECO:0000256" key="5">
    <source>
        <dbReference type="ARBA" id="ARBA00022801"/>
    </source>
</evidence>
<dbReference type="GO" id="GO:0003964">
    <property type="term" value="F:RNA-directed DNA polymerase activity"/>
    <property type="evidence" value="ECO:0007669"/>
    <property type="project" value="UniProtKB-KW"/>
</dbReference>
<keyword evidence="7" id="KW-1133">Transmembrane helix</keyword>
<evidence type="ECO:0000256" key="3">
    <source>
        <dbReference type="ARBA" id="ARBA00022722"/>
    </source>
</evidence>
<dbReference type="Gene3D" id="3.10.20.370">
    <property type="match status" value="1"/>
</dbReference>
<dbReference type="InterPro" id="IPR043128">
    <property type="entry name" value="Rev_trsase/Diguanyl_cyclase"/>
</dbReference>
<evidence type="ECO:0000313" key="9">
    <source>
        <dbReference type="EMBL" id="KAG5314863.1"/>
    </source>
</evidence>
<evidence type="ECO:0000256" key="1">
    <source>
        <dbReference type="ARBA" id="ARBA00022679"/>
    </source>
</evidence>
<feature type="transmembrane region" description="Helical" evidence="7">
    <location>
        <begin position="757"/>
        <end position="777"/>
    </location>
</feature>
<dbReference type="Proteomes" id="UP000668214">
    <property type="component" value="Unassembled WGS sequence"/>
</dbReference>
<feature type="non-terminal residue" evidence="9">
    <location>
        <position position="802"/>
    </location>
</feature>
<keyword evidence="1" id="KW-0808">Transferase</keyword>
<gene>
    <name evidence="9" type="primary">Pol_39</name>
    <name evidence="9" type="ORF">G6Z78_0010886</name>
</gene>
<evidence type="ECO:0000256" key="7">
    <source>
        <dbReference type="SAM" id="Phobius"/>
    </source>
</evidence>
<evidence type="ECO:0000259" key="8">
    <source>
        <dbReference type="Pfam" id="PF17917"/>
    </source>
</evidence>
<dbReference type="SUPFAM" id="SSF54060">
    <property type="entry name" value="His-Me finger endonucleases"/>
    <property type="match status" value="1"/>
</dbReference>
<dbReference type="GO" id="GO:0016787">
    <property type="term" value="F:hydrolase activity"/>
    <property type="evidence" value="ECO:0007669"/>
    <property type="project" value="UniProtKB-KW"/>
</dbReference>
<dbReference type="InterPro" id="IPR036397">
    <property type="entry name" value="RNaseH_sf"/>
</dbReference>
<feature type="non-terminal residue" evidence="9">
    <location>
        <position position="1"/>
    </location>
</feature>
<organism evidence="9 10">
    <name type="scientific">Pseudoatta argentina</name>
    <dbReference type="NCBI Taxonomy" id="621737"/>
    <lineage>
        <taxon>Eukaryota</taxon>
        <taxon>Metazoa</taxon>
        <taxon>Ecdysozoa</taxon>
        <taxon>Arthropoda</taxon>
        <taxon>Hexapoda</taxon>
        <taxon>Insecta</taxon>
        <taxon>Pterygota</taxon>
        <taxon>Neoptera</taxon>
        <taxon>Endopterygota</taxon>
        <taxon>Hymenoptera</taxon>
        <taxon>Apocrita</taxon>
        <taxon>Aculeata</taxon>
        <taxon>Formicoidea</taxon>
        <taxon>Formicidae</taxon>
        <taxon>Myrmicinae</taxon>
        <taxon>Pseudoatta</taxon>
    </lineage>
</organism>
<dbReference type="Gene3D" id="3.30.70.270">
    <property type="match status" value="1"/>
</dbReference>
<comment type="caution">
    <text evidence="9">The sequence shown here is derived from an EMBL/GenBank/DDBJ whole genome shotgun (WGS) entry which is preliminary data.</text>
</comment>
<keyword evidence="7" id="KW-0472">Membrane</keyword>
<dbReference type="InterPro" id="IPR044925">
    <property type="entry name" value="His-Me_finger_sf"/>
</dbReference>
<dbReference type="GO" id="GO:0042575">
    <property type="term" value="C:DNA polymerase complex"/>
    <property type="evidence" value="ECO:0007669"/>
    <property type="project" value="UniProtKB-ARBA"/>
</dbReference>
<feature type="domain" description="Reverse transcriptase RNase H-like" evidence="8">
    <location>
        <begin position="161"/>
        <end position="236"/>
    </location>
</feature>
<keyword evidence="2" id="KW-0548">Nucleotidyltransferase</keyword>
<feature type="transmembrane region" description="Helical" evidence="7">
    <location>
        <begin position="784"/>
        <end position="801"/>
    </location>
</feature>
<dbReference type="PANTHER" id="PTHR31511:SF12">
    <property type="entry name" value="RHO TERMINATION FACTOR N-TERMINAL DOMAIN-CONTAINING PROTEIN"/>
    <property type="match status" value="1"/>
</dbReference>
<keyword evidence="5" id="KW-0378">Hydrolase</keyword>
<evidence type="ECO:0000256" key="4">
    <source>
        <dbReference type="ARBA" id="ARBA00022759"/>
    </source>
</evidence>
<protein>
    <submittedName>
        <fullName evidence="9">POL3 protein</fullName>
    </submittedName>
</protein>
<dbReference type="InterPro" id="IPR041373">
    <property type="entry name" value="RT_RNaseH"/>
</dbReference>
<proteinExistence type="predicted"/>
<keyword evidence="10" id="KW-1185">Reference proteome</keyword>
<dbReference type="SUPFAM" id="SSF56672">
    <property type="entry name" value="DNA/RNA polymerases"/>
    <property type="match status" value="2"/>
</dbReference>
<evidence type="ECO:0000256" key="2">
    <source>
        <dbReference type="ARBA" id="ARBA00022695"/>
    </source>
</evidence>
<dbReference type="GO" id="GO:0003676">
    <property type="term" value="F:nucleic acid binding"/>
    <property type="evidence" value="ECO:0007669"/>
    <property type="project" value="InterPro"/>
</dbReference>
<dbReference type="GO" id="GO:0004519">
    <property type="term" value="F:endonuclease activity"/>
    <property type="evidence" value="ECO:0007669"/>
    <property type="project" value="UniProtKB-KW"/>
</dbReference>
<keyword evidence="6" id="KW-0695">RNA-directed DNA polymerase</keyword>
<dbReference type="EMBL" id="JAANIA010002398">
    <property type="protein sequence ID" value="KAG5314863.1"/>
    <property type="molecule type" value="Genomic_DNA"/>
</dbReference>
<dbReference type="InterPro" id="IPR043502">
    <property type="entry name" value="DNA/RNA_pol_sf"/>
</dbReference>
<accession>A0A836F8J0</accession>
<evidence type="ECO:0000256" key="6">
    <source>
        <dbReference type="ARBA" id="ARBA00022918"/>
    </source>
</evidence>
<evidence type="ECO:0000313" key="10">
    <source>
        <dbReference type="Proteomes" id="UP000668214"/>
    </source>
</evidence>
<dbReference type="PANTHER" id="PTHR31511">
    <property type="entry name" value="PROTEIN CBG23764"/>
    <property type="match status" value="1"/>
</dbReference>
<dbReference type="InterPro" id="IPR012337">
    <property type="entry name" value="RNaseH-like_sf"/>
</dbReference>
<keyword evidence="3" id="KW-0540">Nuclease</keyword>
<keyword evidence="7" id="KW-0812">Transmembrane</keyword>
<dbReference type="SUPFAM" id="SSF53098">
    <property type="entry name" value="Ribonuclease H-like"/>
    <property type="match status" value="1"/>
</dbReference>
<dbReference type="AlphaFoldDB" id="A0A836F8J0"/>
<dbReference type="Pfam" id="PF17917">
    <property type="entry name" value="RT_RNaseH"/>
    <property type="match status" value="1"/>
</dbReference>
<reference evidence="9" key="1">
    <citation type="submission" date="2020-02" db="EMBL/GenBank/DDBJ databases">
        <title>Relaxed selection underlies rapid genomic changes in the transitions from sociality to social parasitism in ants.</title>
        <authorList>
            <person name="Bi X."/>
        </authorList>
    </citation>
    <scope>NUCLEOTIDE SEQUENCE</scope>
    <source>
        <strain evidence="9">BGI-DK2014c</strain>
        <tissue evidence="9">Whole body</tissue>
    </source>
</reference>
<sequence>MPNIIDILDQLGNAKYFSVFDLASGFHQIPMTFQRLMDKVLNRLQGLELFMYLDDPSMIMIYYVMYKAEKMNCNADALSRNPVPSPTLNNGVFPPRQDLLTKNATAILFKNTGAIDVANAFVDDFICLYWALKALLTEGTHFLNSLIKAIAKKFKIVRYNTIGAVLQQHSNGFLQPLNFCSRKLKPMQTKYNAYDRELLTIYAAIKHFRYMLEGRNFHVIMDHKPLVYAFKRKSDQIPKTNPSNLDELQQLKQSTSTSLKLKKFTLSETASNIYCDTSEELQFEAQLFGALTKLVGSKYCQTTAYHLESNSIIERWHRSLKTALSLVSLQISGKKNKKFFYDRYLHYFSTNKKLQSHVMDCEKLECVLRKMELDRENASSYTYQRHEVFTRTYSRSQYNDALSSYRFRRDEDCIAWFARQLNNFEHRVKNIVSANVHMETLSKEQLEAYRSATRCHICEKPFAPDDTRVRDHCHLTGRFRGPAHAKSCNLNYKNSFYIPIVFHNLSGYDTHFIIKEIAIAYEGHVDVLPITKEKYISFTKHVQDTAERADSRKCIKLRFIDSFKFLNANLDKLASFLSRDKLKIVRSKFSTLSDEEFELLTRKGVFPYEYASSKNLIAVELRKLVKFDKPIYVGMCILDISKVCLYEFHHEYMLPLFRIMTEFVGLRAKMYTVRVDGKREIKKAKGVKSNVVARTITFDDYTRCLNEEIEITRRQSCIRCKLYDVYTISESKIALSPYDDKRYVVPDSTETLPWGHGGYLCNMCVCVCVSTFILLLCFFHIFKYFYTVYMLLLYTIIIIIYT</sequence>
<keyword evidence="4" id="KW-0255">Endonuclease</keyword>